<evidence type="ECO:0000259" key="8">
    <source>
        <dbReference type="PROSITE" id="PS50157"/>
    </source>
</evidence>
<feature type="region of interest" description="Disordered" evidence="6">
    <location>
        <begin position="227"/>
        <end position="291"/>
    </location>
</feature>
<feature type="DNA-binding region" description="Homeobox" evidence="5">
    <location>
        <begin position="98"/>
        <end position="160"/>
    </location>
</feature>
<dbReference type="GO" id="GO:0008270">
    <property type="term" value="F:zinc ion binding"/>
    <property type="evidence" value="ECO:0007669"/>
    <property type="project" value="UniProtKB-KW"/>
</dbReference>
<feature type="region of interest" description="Disordered" evidence="6">
    <location>
        <begin position="1"/>
        <end position="20"/>
    </location>
</feature>
<feature type="region of interest" description="Disordered" evidence="6">
    <location>
        <begin position="162"/>
        <end position="191"/>
    </location>
</feature>
<evidence type="ECO:0000259" key="7">
    <source>
        <dbReference type="PROSITE" id="PS50071"/>
    </source>
</evidence>
<dbReference type="InterPro" id="IPR001356">
    <property type="entry name" value="HD"/>
</dbReference>
<dbReference type="Proteomes" id="UP000770015">
    <property type="component" value="Unassembled WGS sequence"/>
</dbReference>
<feature type="compositionally biased region" description="Polar residues" evidence="6">
    <location>
        <begin position="67"/>
        <end position="97"/>
    </location>
</feature>
<name>A0A9P9A8H0_9PEZI</name>
<organism evidence="9 10">
    <name type="scientific">Plectosphaerella plurivora</name>
    <dbReference type="NCBI Taxonomy" id="936078"/>
    <lineage>
        <taxon>Eukaryota</taxon>
        <taxon>Fungi</taxon>
        <taxon>Dikarya</taxon>
        <taxon>Ascomycota</taxon>
        <taxon>Pezizomycotina</taxon>
        <taxon>Sordariomycetes</taxon>
        <taxon>Hypocreomycetidae</taxon>
        <taxon>Glomerellales</taxon>
        <taxon>Plectosphaerellaceae</taxon>
        <taxon>Plectosphaerella</taxon>
    </lineage>
</organism>
<dbReference type="SMART" id="SM00389">
    <property type="entry name" value="HOX"/>
    <property type="match status" value="1"/>
</dbReference>
<dbReference type="GO" id="GO:0005634">
    <property type="term" value="C:nucleus"/>
    <property type="evidence" value="ECO:0007669"/>
    <property type="project" value="UniProtKB-SubCell"/>
</dbReference>
<protein>
    <submittedName>
        <fullName evidence="9">Uncharacterized protein</fullName>
    </submittedName>
</protein>
<dbReference type="PROSITE" id="PS00028">
    <property type="entry name" value="ZINC_FINGER_C2H2_1"/>
    <property type="match status" value="1"/>
</dbReference>
<keyword evidence="4" id="KW-0862">Zinc</keyword>
<feature type="region of interest" description="Disordered" evidence="6">
    <location>
        <begin position="43"/>
        <end position="105"/>
    </location>
</feature>
<dbReference type="CDD" id="cd00086">
    <property type="entry name" value="homeodomain"/>
    <property type="match status" value="1"/>
</dbReference>
<evidence type="ECO:0000256" key="4">
    <source>
        <dbReference type="PROSITE-ProRule" id="PRU00042"/>
    </source>
</evidence>
<keyword evidence="4" id="KW-0479">Metal-binding</keyword>
<proteinExistence type="predicted"/>
<dbReference type="PROSITE" id="PS50071">
    <property type="entry name" value="HOMEOBOX_2"/>
    <property type="match status" value="1"/>
</dbReference>
<dbReference type="InterPro" id="IPR009057">
    <property type="entry name" value="Homeodomain-like_sf"/>
</dbReference>
<evidence type="ECO:0000256" key="2">
    <source>
        <dbReference type="ARBA" id="ARBA00023155"/>
    </source>
</evidence>
<dbReference type="AlphaFoldDB" id="A0A9P9A8H0"/>
<dbReference type="PROSITE" id="PS50157">
    <property type="entry name" value="ZINC_FINGER_C2H2_2"/>
    <property type="match status" value="1"/>
</dbReference>
<feature type="domain" description="Homeobox" evidence="7">
    <location>
        <begin position="96"/>
        <end position="159"/>
    </location>
</feature>
<dbReference type="InterPro" id="IPR050224">
    <property type="entry name" value="TALE_homeobox"/>
</dbReference>
<keyword evidence="1 5" id="KW-0238">DNA-binding</keyword>
<evidence type="ECO:0000256" key="6">
    <source>
        <dbReference type="SAM" id="MobiDB-lite"/>
    </source>
</evidence>
<dbReference type="EMBL" id="JAGSXJ010000023">
    <property type="protein sequence ID" value="KAH6676930.1"/>
    <property type="molecule type" value="Genomic_DNA"/>
</dbReference>
<evidence type="ECO:0000256" key="5">
    <source>
        <dbReference type="PROSITE-ProRule" id="PRU00108"/>
    </source>
</evidence>
<keyword evidence="4" id="KW-0863">Zinc-finger</keyword>
<dbReference type="Gene3D" id="1.10.10.60">
    <property type="entry name" value="Homeodomain-like"/>
    <property type="match status" value="1"/>
</dbReference>
<accession>A0A9P9A8H0</accession>
<dbReference type="GO" id="GO:0006355">
    <property type="term" value="P:regulation of DNA-templated transcription"/>
    <property type="evidence" value="ECO:0007669"/>
    <property type="project" value="InterPro"/>
</dbReference>
<evidence type="ECO:0000256" key="3">
    <source>
        <dbReference type="ARBA" id="ARBA00023242"/>
    </source>
</evidence>
<dbReference type="InterPro" id="IPR008422">
    <property type="entry name" value="KN_HD"/>
</dbReference>
<comment type="caution">
    <text evidence="9">The sequence shown here is derived from an EMBL/GenBank/DDBJ whole genome shotgun (WGS) entry which is preliminary data.</text>
</comment>
<dbReference type="SMART" id="SM00355">
    <property type="entry name" value="ZnF_C2H2"/>
    <property type="match status" value="2"/>
</dbReference>
<comment type="subcellular location">
    <subcellularLocation>
        <location evidence="5">Nucleus</location>
    </subcellularLocation>
</comment>
<dbReference type="InterPro" id="IPR013087">
    <property type="entry name" value="Znf_C2H2_type"/>
</dbReference>
<dbReference type="GO" id="GO:0003677">
    <property type="term" value="F:DNA binding"/>
    <property type="evidence" value="ECO:0007669"/>
    <property type="project" value="UniProtKB-UniRule"/>
</dbReference>
<gene>
    <name evidence="9" type="ORF">F5X68DRAFT_173877</name>
</gene>
<keyword evidence="3 5" id="KW-0539">Nucleus</keyword>
<keyword evidence="2 5" id="KW-0371">Homeobox</keyword>
<feature type="domain" description="C2H2-type" evidence="8">
    <location>
        <begin position="304"/>
        <end position="332"/>
    </location>
</feature>
<dbReference type="PANTHER" id="PTHR11850">
    <property type="entry name" value="HOMEOBOX PROTEIN TRANSCRIPTION FACTORS"/>
    <property type="match status" value="1"/>
</dbReference>
<feature type="compositionally biased region" description="Basic residues" evidence="6">
    <location>
        <begin position="279"/>
        <end position="291"/>
    </location>
</feature>
<dbReference type="SUPFAM" id="SSF46689">
    <property type="entry name" value="Homeodomain-like"/>
    <property type="match status" value="1"/>
</dbReference>
<evidence type="ECO:0000313" key="9">
    <source>
        <dbReference type="EMBL" id="KAH6676930.1"/>
    </source>
</evidence>
<evidence type="ECO:0000313" key="10">
    <source>
        <dbReference type="Proteomes" id="UP000770015"/>
    </source>
</evidence>
<sequence length="834" mass="93388">MDFKQSNLPDGADLDSFFDLGPTPDLDMSAFLNDVPTMNPAFDDSFSWNPADNEPGGGGVLLDDTAHQTPISSREPSTGPSTPATGQAPRSHSTTAPASKPVNRFSSESVRLLRQWLKDHESHPYATAHEVEILQGRTGLTKQQVNNWLSNARRRYKFHTPPVSSRLGRASSDITSAGQTPIDIPRRRATPVPFEAMNPLERWESSPPEHDPATVADISRIMAATPASTSTPGYLRGSDISSSDASSVSSAGFSRSSRGSGSSNHTGGLAKSLVALNASRKKRRKASRRQITRRTNLLQPCHTYQCTFCIETFKHKYDWQRHEKSLHLSLEEWVCSPTGPTVMNRELGLEVCVYCGAAEPDQSHLDTHHHSVCQERTPEHRTFYRKDHLRQHLKLVHESNFMPWPMEQWKTQGREIKSRCGFCNQHLETWISRTDHLSEHFKSGYTMAEWKGDWGFDQEVLDIVDNAMPPYLIHYERMSPFPISSVRGSPDTPISAYELLKLELEYFTHDCLGTRGMLPTDDELQYDGCSIIYGADMLSVNPATSAPSWLRDIFLCSDKAKEARLLPLPQIARTRLSQLKINGKDNIFDDCDLELELCRLVTMQSSVGVDMSDYQLQEQAANVVSYFEANSPRPSKHFSDFILRLILGSVEWLFPFKQRRWQLFAQGKGKGLEDALDLSNELPDQHLTSPPLQTDLTISQDGMGGLSSSAMLPGTVPSAVAVAQHDDFVPSFVNEPSQLYRNAGAPFLLNDHNSYTRLTAGLARFVTTTMSPNNPNRHVPTDEELQYQARWMWYNEDDPWNQTPADNQAWLVEFKRGVGLLVDDAPLGGTGQGQ</sequence>
<dbReference type="Pfam" id="PF05920">
    <property type="entry name" value="Homeobox_KN"/>
    <property type="match status" value="1"/>
</dbReference>
<keyword evidence="10" id="KW-1185">Reference proteome</keyword>
<evidence type="ECO:0000256" key="1">
    <source>
        <dbReference type="ARBA" id="ARBA00023125"/>
    </source>
</evidence>
<feature type="compositionally biased region" description="Low complexity" evidence="6">
    <location>
        <begin position="237"/>
        <end position="263"/>
    </location>
</feature>
<dbReference type="OrthoDB" id="10056939at2759"/>
<reference evidence="9" key="1">
    <citation type="journal article" date="2021" name="Nat. Commun.">
        <title>Genetic determinants of endophytism in the Arabidopsis root mycobiome.</title>
        <authorList>
            <person name="Mesny F."/>
            <person name="Miyauchi S."/>
            <person name="Thiergart T."/>
            <person name="Pickel B."/>
            <person name="Atanasova L."/>
            <person name="Karlsson M."/>
            <person name="Huettel B."/>
            <person name="Barry K.W."/>
            <person name="Haridas S."/>
            <person name="Chen C."/>
            <person name="Bauer D."/>
            <person name="Andreopoulos W."/>
            <person name="Pangilinan J."/>
            <person name="LaButti K."/>
            <person name="Riley R."/>
            <person name="Lipzen A."/>
            <person name="Clum A."/>
            <person name="Drula E."/>
            <person name="Henrissat B."/>
            <person name="Kohler A."/>
            <person name="Grigoriev I.V."/>
            <person name="Martin F.M."/>
            <person name="Hacquard S."/>
        </authorList>
    </citation>
    <scope>NUCLEOTIDE SEQUENCE</scope>
    <source>
        <strain evidence="9">MPI-SDFR-AT-0117</strain>
    </source>
</reference>